<dbReference type="KEGG" id="knv:Pan216_32230"/>
<dbReference type="EMBL" id="CP036279">
    <property type="protein sequence ID" value="QDU62356.1"/>
    <property type="molecule type" value="Genomic_DNA"/>
</dbReference>
<evidence type="ECO:0000313" key="1">
    <source>
        <dbReference type="EMBL" id="QDU62356.1"/>
    </source>
</evidence>
<evidence type="ECO:0000313" key="2">
    <source>
        <dbReference type="Proteomes" id="UP000317093"/>
    </source>
</evidence>
<dbReference type="Proteomes" id="UP000317093">
    <property type="component" value="Chromosome"/>
</dbReference>
<gene>
    <name evidence="1" type="ORF">Pan216_32230</name>
</gene>
<protein>
    <submittedName>
        <fullName evidence="1">Uncharacterized protein</fullName>
    </submittedName>
</protein>
<proteinExistence type="predicted"/>
<keyword evidence="2" id="KW-1185">Reference proteome</keyword>
<sequence>MLAPRRVMAGNSFGQNAFGGMADVGTPTSELLEGRVANEK</sequence>
<organism evidence="1 2">
    <name type="scientific">Kolteria novifilia</name>
    <dbReference type="NCBI Taxonomy" id="2527975"/>
    <lineage>
        <taxon>Bacteria</taxon>
        <taxon>Pseudomonadati</taxon>
        <taxon>Planctomycetota</taxon>
        <taxon>Planctomycetia</taxon>
        <taxon>Kolteriales</taxon>
        <taxon>Kolteriaceae</taxon>
        <taxon>Kolteria</taxon>
    </lineage>
</organism>
<accession>A0A518B5W8</accession>
<name>A0A518B5W8_9BACT</name>
<dbReference type="AlphaFoldDB" id="A0A518B5W8"/>
<reference evidence="1 2" key="1">
    <citation type="submission" date="2019-02" db="EMBL/GenBank/DDBJ databases">
        <title>Deep-cultivation of Planctomycetes and their phenomic and genomic characterization uncovers novel biology.</title>
        <authorList>
            <person name="Wiegand S."/>
            <person name="Jogler M."/>
            <person name="Boedeker C."/>
            <person name="Pinto D."/>
            <person name="Vollmers J."/>
            <person name="Rivas-Marin E."/>
            <person name="Kohn T."/>
            <person name="Peeters S.H."/>
            <person name="Heuer A."/>
            <person name="Rast P."/>
            <person name="Oberbeckmann S."/>
            <person name="Bunk B."/>
            <person name="Jeske O."/>
            <person name="Meyerdierks A."/>
            <person name="Storesund J.E."/>
            <person name="Kallscheuer N."/>
            <person name="Luecker S."/>
            <person name="Lage O.M."/>
            <person name="Pohl T."/>
            <person name="Merkel B.J."/>
            <person name="Hornburger P."/>
            <person name="Mueller R.-W."/>
            <person name="Bruemmer F."/>
            <person name="Labrenz M."/>
            <person name="Spormann A.M."/>
            <person name="Op den Camp H."/>
            <person name="Overmann J."/>
            <person name="Amann R."/>
            <person name="Jetten M.S.M."/>
            <person name="Mascher T."/>
            <person name="Medema M.H."/>
            <person name="Devos D.P."/>
            <person name="Kaster A.-K."/>
            <person name="Ovreas L."/>
            <person name="Rohde M."/>
            <person name="Galperin M.Y."/>
            <person name="Jogler C."/>
        </authorList>
    </citation>
    <scope>NUCLEOTIDE SEQUENCE [LARGE SCALE GENOMIC DNA]</scope>
    <source>
        <strain evidence="1 2">Pan216</strain>
    </source>
</reference>